<comment type="similarity">
    <text evidence="2">Belongs to the CD36 family.</text>
</comment>
<dbReference type="PANTHER" id="PTHR11923:SF51">
    <property type="entry name" value="LYSOSOME MEMBRANE PROTEIN 2"/>
    <property type="match status" value="1"/>
</dbReference>
<comment type="subcellular location">
    <subcellularLocation>
        <location evidence="1">Membrane</location>
    </subcellularLocation>
</comment>
<keyword evidence="5" id="KW-0472">Membrane</keyword>
<dbReference type="InterPro" id="IPR002159">
    <property type="entry name" value="CD36_fam"/>
</dbReference>
<evidence type="ECO:0000256" key="3">
    <source>
        <dbReference type="ARBA" id="ARBA00022692"/>
    </source>
</evidence>
<dbReference type="Pfam" id="PF01130">
    <property type="entry name" value="CD36"/>
    <property type="match status" value="1"/>
</dbReference>
<keyword evidence="8" id="KW-1185">Reference proteome</keyword>
<keyword evidence="3" id="KW-0812">Transmembrane</keyword>
<proteinExistence type="inferred from homology"/>
<gene>
    <name evidence="7" type="ORF">AB6A40_011470</name>
</gene>
<evidence type="ECO:0000256" key="1">
    <source>
        <dbReference type="ARBA" id="ARBA00004370"/>
    </source>
</evidence>
<evidence type="ECO:0000313" key="7">
    <source>
        <dbReference type="EMBL" id="MFH4984761.1"/>
    </source>
</evidence>
<sequence>MIKKWSNNSGELTYRLNETFHFDETYSCTGCSVNDRFLVPNPIYAKFIVLLHDPEALLKTLCEIPETGDALCSLLTTDVLKNYTETYASEIVITTKAFNIDPFISLSVDELLFTGYKDPLFTNLLVTLRNAVKRIMFPSPDDQPPPTFLMFPSPKIILNVSTSIIDYLFNFLSINLGSLTAVLIRI</sequence>
<keyword evidence="4" id="KW-1133">Transmembrane helix</keyword>
<evidence type="ECO:0000256" key="4">
    <source>
        <dbReference type="ARBA" id="ARBA00022989"/>
    </source>
</evidence>
<protein>
    <submittedName>
        <fullName evidence="7">Uncharacterized protein</fullName>
    </submittedName>
</protein>
<evidence type="ECO:0000256" key="5">
    <source>
        <dbReference type="ARBA" id="ARBA00023136"/>
    </source>
</evidence>
<evidence type="ECO:0000313" key="8">
    <source>
        <dbReference type="Proteomes" id="UP001608902"/>
    </source>
</evidence>
<reference evidence="7 8" key="1">
    <citation type="submission" date="2024-08" db="EMBL/GenBank/DDBJ databases">
        <title>Gnathostoma spinigerum genome.</title>
        <authorList>
            <person name="Gonzalez-Bertolin B."/>
            <person name="Monzon S."/>
            <person name="Zaballos A."/>
            <person name="Jimenez P."/>
            <person name="Dekumyoy P."/>
            <person name="Varona S."/>
            <person name="Cuesta I."/>
            <person name="Sumanam S."/>
            <person name="Adisakwattana P."/>
            <person name="Gasser R.B."/>
            <person name="Hernandez-Gonzalez A."/>
            <person name="Young N.D."/>
            <person name="Perteguer M.J."/>
        </authorList>
    </citation>
    <scope>NUCLEOTIDE SEQUENCE [LARGE SCALE GENOMIC DNA]</scope>
    <source>
        <strain evidence="7">AL3</strain>
        <tissue evidence="7">Liver</tissue>
    </source>
</reference>
<dbReference type="AlphaFoldDB" id="A0ABD6F305"/>
<accession>A0ABD6F305</accession>
<evidence type="ECO:0000256" key="6">
    <source>
        <dbReference type="ARBA" id="ARBA00023180"/>
    </source>
</evidence>
<name>A0ABD6F305_9BILA</name>
<comment type="caution">
    <text evidence="7">The sequence shown here is derived from an EMBL/GenBank/DDBJ whole genome shotgun (WGS) entry which is preliminary data.</text>
</comment>
<dbReference type="Proteomes" id="UP001608902">
    <property type="component" value="Unassembled WGS sequence"/>
</dbReference>
<keyword evidence="6" id="KW-0325">Glycoprotein</keyword>
<dbReference type="EMBL" id="JBGFUD010020860">
    <property type="protein sequence ID" value="MFH4984761.1"/>
    <property type="molecule type" value="Genomic_DNA"/>
</dbReference>
<evidence type="ECO:0000256" key="2">
    <source>
        <dbReference type="ARBA" id="ARBA00010532"/>
    </source>
</evidence>
<dbReference type="PANTHER" id="PTHR11923">
    <property type="entry name" value="SCAVENGER RECEPTOR CLASS B TYPE-1 SR-B1"/>
    <property type="match status" value="1"/>
</dbReference>
<dbReference type="GO" id="GO:0016020">
    <property type="term" value="C:membrane"/>
    <property type="evidence" value="ECO:0007669"/>
    <property type="project" value="UniProtKB-SubCell"/>
</dbReference>
<organism evidence="7 8">
    <name type="scientific">Gnathostoma spinigerum</name>
    <dbReference type="NCBI Taxonomy" id="75299"/>
    <lineage>
        <taxon>Eukaryota</taxon>
        <taxon>Metazoa</taxon>
        <taxon>Ecdysozoa</taxon>
        <taxon>Nematoda</taxon>
        <taxon>Chromadorea</taxon>
        <taxon>Rhabditida</taxon>
        <taxon>Spirurina</taxon>
        <taxon>Gnathostomatomorpha</taxon>
        <taxon>Gnathostomatoidea</taxon>
        <taxon>Gnathostomatidae</taxon>
        <taxon>Gnathostoma</taxon>
    </lineage>
</organism>